<dbReference type="VEuPathDB" id="FungiDB:A9K55_002128"/>
<dbReference type="OrthoDB" id="3946700at2759"/>
<feature type="compositionally biased region" description="Low complexity" evidence="1">
    <location>
        <begin position="304"/>
        <end position="318"/>
    </location>
</feature>
<name>A0A2H4SSS3_CORMI</name>
<evidence type="ECO:0000256" key="1">
    <source>
        <dbReference type="SAM" id="MobiDB-lite"/>
    </source>
</evidence>
<feature type="compositionally biased region" description="Polar residues" evidence="1">
    <location>
        <begin position="280"/>
        <end position="303"/>
    </location>
</feature>
<dbReference type="AlphaFoldDB" id="A0A2H4SSS3"/>
<feature type="region of interest" description="Disordered" evidence="1">
    <location>
        <begin position="15"/>
        <end position="122"/>
    </location>
</feature>
<feature type="compositionally biased region" description="Low complexity" evidence="1">
    <location>
        <begin position="417"/>
        <end position="428"/>
    </location>
</feature>
<proteinExistence type="predicted"/>
<evidence type="ECO:0000313" key="3">
    <source>
        <dbReference type="Proteomes" id="UP000323067"/>
    </source>
</evidence>
<organism evidence="2 3">
    <name type="scientific">Cordyceps militaris</name>
    <name type="common">Caterpillar fungus</name>
    <name type="synonym">Clavaria militaris</name>
    <dbReference type="NCBI Taxonomy" id="73501"/>
    <lineage>
        <taxon>Eukaryota</taxon>
        <taxon>Fungi</taxon>
        <taxon>Dikarya</taxon>
        <taxon>Ascomycota</taxon>
        <taxon>Pezizomycotina</taxon>
        <taxon>Sordariomycetes</taxon>
        <taxon>Hypocreomycetidae</taxon>
        <taxon>Hypocreales</taxon>
        <taxon>Cordycipitaceae</taxon>
        <taxon>Cordyceps</taxon>
    </lineage>
</organism>
<feature type="region of interest" description="Disordered" evidence="1">
    <location>
        <begin position="204"/>
        <end position="351"/>
    </location>
</feature>
<protein>
    <submittedName>
        <fullName evidence="2">Uncharacterized protein</fullName>
    </submittedName>
</protein>
<feature type="compositionally biased region" description="Polar residues" evidence="1">
    <location>
        <begin position="204"/>
        <end position="221"/>
    </location>
</feature>
<accession>A0A2H4SSS3</accession>
<gene>
    <name evidence="2" type="ORF">A9K55_002128</name>
</gene>
<feature type="region of interest" description="Disordered" evidence="1">
    <location>
        <begin position="409"/>
        <end position="434"/>
    </location>
</feature>
<dbReference type="Proteomes" id="UP000323067">
    <property type="component" value="Chromosome iii"/>
</dbReference>
<feature type="compositionally biased region" description="Basic and acidic residues" evidence="1">
    <location>
        <begin position="33"/>
        <end position="45"/>
    </location>
</feature>
<feature type="compositionally biased region" description="Basic and acidic residues" evidence="1">
    <location>
        <begin position="100"/>
        <end position="122"/>
    </location>
</feature>
<reference evidence="2 3" key="1">
    <citation type="journal article" date="2017" name="BMC Genomics">
        <title>Chromosome level assembly and secondary metabolite potential of the parasitic fungus Cordyceps militaris.</title>
        <authorList>
            <person name="Kramer G.J."/>
            <person name="Nodwell J.R."/>
        </authorList>
    </citation>
    <scope>NUCLEOTIDE SEQUENCE [LARGE SCALE GENOMIC DNA]</scope>
    <source>
        <strain evidence="2 3">ATCC 34164</strain>
    </source>
</reference>
<dbReference type="EMBL" id="CP023326">
    <property type="protein sequence ID" value="ATY66160.1"/>
    <property type="molecule type" value="Genomic_DNA"/>
</dbReference>
<sequence>MGLPLFVAPVESDVARKAAPKNRSTSPSRTSIRRADRPSERERQRNVVRRAAARIYGPVQRTLGTRDPQERPLPWIESDAASDYTRMDLRERPSPSLDGRSPDDTHRSVLNRQRLEEQRLEEHVEEAQRSQRHRQYMEEHMSSVFGTSWHDLPYGPPAAADNQDTDLGWWSIDPQGRGRRPRMMTPISSRFTRSPDAMVAARARTSSPLATEAMSQAAQNSRQRRIRVSHLARDASPPRRTPGNLYRTFADGLGDRERSLSPDGWDTLHTTLAPDPQPPSTNTSFASGTDVQSANQSATQTSRAQPAASWPSAAQPTAVQPSSGGSILPDGFDDAPIDTGCDSACEHSDIDEGDNVAAGFRAAYRSRTEPRSQNSTIARYARSANRMREGPPGFARLGASSIAERQALNGVPIPDTSSRNSGASRASMGAGGQEDTNLARNARMMAFSPVAAPAEEDWSGMQHIMRSLAQREDIPEEWWAEAGLSRTLSQQGTN</sequence>
<evidence type="ECO:0000313" key="2">
    <source>
        <dbReference type="EMBL" id="ATY66160.1"/>
    </source>
</evidence>